<reference evidence="3 4" key="1">
    <citation type="submission" date="2018-08" db="EMBL/GenBank/DDBJ databases">
        <title>Genomic Encyclopedia of Archaeal and Bacterial Type Strains, Phase II (KMG-II): from individual species to whole genera.</title>
        <authorList>
            <person name="Goeker M."/>
        </authorList>
    </citation>
    <scope>NUCLEOTIDE SEQUENCE [LARGE SCALE GENOMIC DNA]</scope>
    <source>
        <strain evidence="3 4">DSM 5002</strain>
    </source>
</reference>
<dbReference type="SUPFAM" id="SSF89733">
    <property type="entry name" value="L-sulfolactate dehydrogenase-like"/>
    <property type="match status" value="1"/>
</dbReference>
<comment type="caution">
    <text evidence="3">The sequence shown here is derived from an EMBL/GenBank/DDBJ whole genome shotgun (WGS) entry which is preliminary data.</text>
</comment>
<evidence type="ECO:0000256" key="1">
    <source>
        <dbReference type="ARBA" id="ARBA00006056"/>
    </source>
</evidence>
<dbReference type="AlphaFoldDB" id="A0A397QAC1"/>
<dbReference type="Gene3D" id="3.30.1370.60">
    <property type="entry name" value="Hypothetical oxidoreductase yiak, domain 2"/>
    <property type="match status" value="1"/>
</dbReference>
<dbReference type="Pfam" id="PF02615">
    <property type="entry name" value="Ldh_2"/>
    <property type="match status" value="1"/>
</dbReference>
<dbReference type="InterPro" id="IPR003767">
    <property type="entry name" value="Malate/L-lactate_DH-like"/>
</dbReference>
<dbReference type="PANTHER" id="PTHR11091:SF0">
    <property type="entry name" value="MALATE DEHYDROGENASE"/>
    <property type="match status" value="1"/>
</dbReference>
<comment type="similarity">
    <text evidence="1">Belongs to the LDH2/MDH2 oxidoreductase family.</text>
</comment>
<keyword evidence="2" id="KW-0560">Oxidoreductase</keyword>
<dbReference type="Proteomes" id="UP000266273">
    <property type="component" value="Unassembled WGS sequence"/>
</dbReference>
<organism evidence="3 4">
    <name type="scientific">Dichotomicrobium thermohalophilum</name>
    <dbReference type="NCBI Taxonomy" id="933063"/>
    <lineage>
        <taxon>Bacteria</taxon>
        <taxon>Pseudomonadati</taxon>
        <taxon>Pseudomonadota</taxon>
        <taxon>Alphaproteobacteria</taxon>
        <taxon>Hyphomicrobiales</taxon>
        <taxon>Hyphomicrobiaceae</taxon>
        <taxon>Dichotomicrobium</taxon>
    </lineage>
</organism>
<keyword evidence="4" id="KW-1185">Reference proteome</keyword>
<gene>
    <name evidence="3" type="ORF">BXY53_0224</name>
</gene>
<dbReference type="GO" id="GO:0016491">
    <property type="term" value="F:oxidoreductase activity"/>
    <property type="evidence" value="ECO:0007669"/>
    <property type="project" value="UniProtKB-KW"/>
</dbReference>
<dbReference type="InterPro" id="IPR043143">
    <property type="entry name" value="Mal/L-sulf/L-lact_DH-like_NADP"/>
</dbReference>
<evidence type="ECO:0000256" key="2">
    <source>
        <dbReference type="ARBA" id="ARBA00023002"/>
    </source>
</evidence>
<dbReference type="PANTHER" id="PTHR11091">
    <property type="entry name" value="OXIDOREDUCTASE-RELATED"/>
    <property type="match status" value="1"/>
</dbReference>
<dbReference type="Gene3D" id="1.10.1530.10">
    <property type="match status" value="1"/>
</dbReference>
<protein>
    <submittedName>
        <fullName evidence="3">(2R)-3-sulfolactate dehydrogenase (NADP+)</fullName>
    </submittedName>
</protein>
<dbReference type="InterPro" id="IPR043144">
    <property type="entry name" value="Mal/L-sulf/L-lact_DH-like_ah"/>
</dbReference>
<dbReference type="RefSeq" id="WP_119060112.1">
    <property type="nucleotide sequence ID" value="NZ_QXDF01000001.1"/>
</dbReference>
<accession>A0A397QAC1</accession>
<sequence>MTEVTISIAEARHRVEKTLMDNGVTADNAESVARALVDAEIDGQSGHGLRRVASYAAQAAVGKVDGHAVPVINETAPGALHVDVANGFYYPAFDRVAGRLPQMAKAQGIAMAGFYRSHHCGVAGHSVERLAEDGCVALMFANTPAAMAPWGGASRLFGTNPVAFAAPLEGREPVVIDLSLSKVARGKIVAAAERGEPIPEGWAVDVEGQPTTDPARAVKGAMLPFGEAKGSALALMVEMMAAGLTGGRYARDATSFLDAEGGPPETGQLIIAIDATGLSADAPARFAELASWIEADGDARLPGTRRLARRKKVQHNGLKVDRALLEGLSG</sequence>
<evidence type="ECO:0000313" key="4">
    <source>
        <dbReference type="Proteomes" id="UP000266273"/>
    </source>
</evidence>
<proteinExistence type="inferred from homology"/>
<name>A0A397QAC1_9HYPH</name>
<evidence type="ECO:0000313" key="3">
    <source>
        <dbReference type="EMBL" id="RIA55171.1"/>
    </source>
</evidence>
<dbReference type="EMBL" id="QXDF01000001">
    <property type="protein sequence ID" value="RIA55171.1"/>
    <property type="molecule type" value="Genomic_DNA"/>
</dbReference>
<dbReference type="InterPro" id="IPR036111">
    <property type="entry name" value="Mal/L-sulfo/L-lacto_DH-like_sf"/>
</dbReference>
<dbReference type="OrthoDB" id="9811519at2"/>